<keyword evidence="2 9" id="KW-0547">Nucleotide-binding</keyword>
<keyword evidence="5 9" id="KW-0067">ATP-binding</keyword>
<dbReference type="InterPro" id="IPR044742">
    <property type="entry name" value="DEAD/DEAH_RhlB"/>
</dbReference>
<protein>
    <submittedName>
        <fullName evidence="14">ATP-dependent RNA helicase</fullName>
    </submittedName>
</protein>
<dbReference type="PROSITE" id="PS51194">
    <property type="entry name" value="HELICASE_CTER"/>
    <property type="match status" value="1"/>
</dbReference>
<dbReference type="Pfam" id="PF00270">
    <property type="entry name" value="DEAD"/>
    <property type="match status" value="1"/>
</dbReference>
<evidence type="ECO:0000256" key="3">
    <source>
        <dbReference type="ARBA" id="ARBA00022801"/>
    </source>
</evidence>
<dbReference type="OrthoDB" id="9805696at2"/>
<proteinExistence type="inferred from homology"/>
<dbReference type="SMART" id="SM00490">
    <property type="entry name" value="HELICc"/>
    <property type="match status" value="1"/>
</dbReference>
<dbReference type="InterPro" id="IPR001650">
    <property type="entry name" value="Helicase_C-like"/>
</dbReference>
<keyword evidence="3 9" id="KW-0378">Hydrolase</keyword>
<dbReference type="SUPFAM" id="SSF52540">
    <property type="entry name" value="P-loop containing nucleoside triphosphate hydrolases"/>
    <property type="match status" value="1"/>
</dbReference>
<feature type="domain" description="Helicase ATP-binding" evidence="11">
    <location>
        <begin position="33"/>
        <end position="205"/>
    </location>
</feature>
<evidence type="ECO:0000313" key="15">
    <source>
        <dbReference type="Proteomes" id="UP000279029"/>
    </source>
</evidence>
<feature type="compositionally biased region" description="Basic and acidic residues" evidence="10">
    <location>
        <begin position="435"/>
        <end position="446"/>
    </location>
</feature>
<organism evidence="14 15">
    <name type="scientific">Petrocella atlantisensis</name>
    <dbReference type="NCBI Taxonomy" id="2173034"/>
    <lineage>
        <taxon>Bacteria</taxon>
        <taxon>Bacillati</taxon>
        <taxon>Bacillota</taxon>
        <taxon>Clostridia</taxon>
        <taxon>Lachnospirales</taxon>
        <taxon>Vallitaleaceae</taxon>
        <taxon>Petrocella</taxon>
    </lineage>
</organism>
<dbReference type="GO" id="GO:0005829">
    <property type="term" value="C:cytosol"/>
    <property type="evidence" value="ECO:0007669"/>
    <property type="project" value="TreeGrafter"/>
</dbReference>
<dbReference type="Pfam" id="PF25399">
    <property type="entry name" value="DeaD_dimer"/>
    <property type="match status" value="1"/>
</dbReference>
<sequence>MNNISELSLSDSIYKALRDMNFEQLTDIQELAIPILLEGKDLIGQSQTGTGKTAAFAIPLLEKVDPVVKSPQAIILCPTRELAVQVANEFNKIGKYMRNIKTVAVYGGEPIYRQITQLKRGAQIIIGTPGRTIDHINRGTIKLDDIHTMILDEADEMLKMGFREDIEMVLSNMDTANVQTVLFSATMPQSIIDITKHYQKDPELIKVKSKLITADTITQQYLEVKRSHKIEAISRILEVDKPNRCIVFCNTKSSVNDVCDALMLRNFPSDKIHGDLKQEMRMDVLKKFNNSQINVLVATDVAARGLDIQNVDVVINYDVPDKADYYVHRIGRSGRAGKEGRAITLVSTGDRRLLRDITSYTKTVIEKIAIPTNIEVNASKITDFIDELDEIIKGGDMHEYMTILNQIDTVHPLEEICAALIKKTLSLDENHHENDINFSVGDDKGRQRQSFGSNRDRGSRDRNDRGGDRGAGAPRNRKRDDKDMVRMFFNVGNKDNLKPKHILGAIAGECNVKGSQIGAIDMLDKFTFVDVHKDIAKIVLKKMEGNKINNKKVSVEIAKTSKEKSL</sequence>
<accession>A0A3P7P6F8</accession>
<dbReference type="InterPro" id="IPR050079">
    <property type="entry name" value="DEAD_box_RNA_helicase"/>
</dbReference>
<dbReference type="Pfam" id="PF00271">
    <property type="entry name" value="Helicase_C"/>
    <property type="match status" value="1"/>
</dbReference>
<keyword evidence="6" id="KW-0346">Stress response</keyword>
<dbReference type="InterPro" id="IPR057325">
    <property type="entry name" value="DeaD_dimer"/>
</dbReference>
<dbReference type="PROSITE" id="PS51192">
    <property type="entry name" value="HELICASE_ATP_BIND_1"/>
    <property type="match status" value="1"/>
</dbReference>
<evidence type="ECO:0000256" key="6">
    <source>
        <dbReference type="ARBA" id="ARBA00023016"/>
    </source>
</evidence>
<evidence type="ECO:0000256" key="10">
    <source>
        <dbReference type="SAM" id="MobiDB-lite"/>
    </source>
</evidence>
<dbReference type="CDD" id="cd12252">
    <property type="entry name" value="RRM_DbpA"/>
    <property type="match status" value="1"/>
</dbReference>
<reference evidence="14 15" key="1">
    <citation type="submission" date="2018-09" db="EMBL/GenBank/DDBJ databases">
        <authorList>
            <person name="Postec A."/>
        </authorList>
    </citation>
    <scope>NUCLEOTIDE SEQUENCE [LARGE SCALE GENOMIC DNA]</scope>
    <source>
        <strain evidence="14">70B-A</strain>
    </source>
</reference>
<dbReference type="GO" id="GO:0016787">
    <property type="term" value="F:hydrolase activity"/>
    <property type="evidence" value="ECO:0007669"/>
    <property type="project" value="UniProtKB-KW"/>
</dbReference>
<dbReference type="InterPro" id="IPR027417">
    <property type="entry name" value="P-loop_NTPase"/>
</dbReference>
<dbReference type="EMBL" id="LR130778">
    <property type="protein sequence ID" value="VDN45933.1"/>
    <property type="molecule type" value="Genomic_DNA"/>
</dbReference>
<evidence type="ECO:0000256" key="2">
    <source>
        <dbReference type="ARBA" id="ARBA00022741"/>
    </source>
</evidence>
<dbReference type="PROSITE" id="PS00039">
    <property type="entry name" value="DEAD_ATP_HELICASE"/>
    <property type="match status" value="1"/>
</dbReference>
<dbReference type="InterPro" id="IPR014001">
    <property type="entry name" value="Helicase_ATP-bd"/>
</dbReference>
<dbReference type="InterPro" id="IPR000629">
    <property type="entry name" value="RNA-helicase_DEAD-box_CS"/>
</dbReference>
<evidence type="ECO:0000256" key="7">
    <source>
        <dbReference type="ARBA" id="ARBA00038437"/>
    </source>
</evidence>
<name>A0A3P7P6F8_9FIRM</name>
<evidence type="ECO:0000259" key="11">
    <source>
        <dbReference type="PROSITE" id="PS51192"/>
    </source>
</evidence>
<feature type="domain" description="Helicase C-terminal" evidence="12">
    <location>
        <begin position="216"/>
        <end position="376"/>
    </location>
</feature>
<dbReference type="AlphaFoldDB" id="A0A3P7P6F8"/>
<dbReference type="SMART" id="SM00487">
    <property type="entry name" value="DEXDc"/>
    <property type="match status" value="1"/>
</dbReference>
<evidence type="ECO:0000256" key="5">
    <source>
        <dbReference type="ARBA" id="ARBA00022840"/>
    </source>
</evidence>
<evidence type="ECO:0000313" key="14">
    <source>
        <dbReference type="EMBL" id="VDN45933.1"/>
    </source>
</evidence>
<feature type="short sequence motif" description="Q motif" evidence="8">
    <location>
        <begin position="2"/>
        <end position="30"/>
    </location>
</feature>
<evidence type="ECO:0000259" key="12">
    <source>
        <dbReference type="PROSITE" id="PS51194"/>
    </source>
</evidence>
<dbReference type="GO" id="GO:0003676">
    <property type="term" value="F:nucleic acid binding"/>
    <property type="evidence" value="ECO:0007669"/>
    <property type="project" value="InterPro"/>
</dbReference>
<dbReference type="Gene3D" id="3.30.70.330">
    <property type="match status" value="1"/>
</dbReference>
<dbReference type="CDD" id="cd18787">
    <property type="entry name" value="SF2_C_DEAD"/>
    <property type="match status" value="1"/>
</dbReference>
<feature type="compositionally biased region" description="Basic and acidic residues" evidence="10">
    <location>
        <begin position="454"/>
        <end position="468"/>
    </location>
</feature>
<keyword evidence="15" id="KW-1185">Reference proteome</keyword>
<dbReference type="CDD" id="cd00268">
    <property type="entry name" value="DEADc"/>
    <property type="match status" value="1"/>
</dbReference>
<evidence type="ECO:0000256" key="8">
    <source>
        <dbReference type="PROSITE-ProRule" id="PRU00552"/>
    </source>
</evidence>
<keyword evidence="4 9" id="KW-0347">Helicase</keyword>
<dbReference type="KEGG" id="cbar:PATL70BA_0094"/>
<dbReference type="Proteomes" id="UP000279029">
    <property type="component" value="Chromosome"/>
</dbReference>
<dbReference type="RefSeq" id="WP_125135522.1">
    <property type="nucleotide sequence ID" value="NZ_LR130778.1"/>
</dbReference>
<keyword evidence="1" id="KW-0963">Cytoplasm</keyword>
<comment type="similarity">
    <text evidence="7 9">Belongs to the DEAD box helicase family.</text>
</comment>
<dbReference type="GO" id="GO:0003724">
    <property type="term" value="F:RNA helicase activity"/>
    <property type="evidence" value="ECO:0007669"/>
    <property type="project" value="InterPro"/>
</dbReference>
<dbReference type="Gene3D" id="3.40.50.300">
    <property type="entry name" value="P-loop containing nucleotide triphosphate hydrolases"/>
    <property type="match status" value="2"/>
</dbReference>
<evidence type="ECO:0000259" key="13">
    <source>
        <dbReference type="PROSITE" id="PS51195"/>
    </source>
</evidence>
<dbReference type="InterPro" id="IPR005580">
    <property type="entry name" value="DbpA/CsdA_RNA-bd_dom"/>
</dbReference>
<dbReference type="GO" id="GO:0005524">
    <property type="term" value="F:ATP binding"/>
    <property type="evidence" value="ECO:0007669"/>
    <property type="project" value="UniProtKB-KW"/>
</dbReference>
<gene>
    <name evidence="14" type="ORF">PATL70BA_0094</name>
</gene>
<feature type="region of interest" description="Disordered" evidence="10">
    <location>
        <begin position="435"/>
        <end position="483"/>
    </location>
</feature>
<dbReference type="InterPro" id="IPR012677">
    <property type="entry name" value="Nucleotide-bd_a/b_plait_sf"/>
</dbReference>
<evidence type="ECO:0000256" key="1">
    <source>
        <dbReference type="ARBA" id="ARBA00022490"/>
    </source>
</evidence>
<feature type="domain" description="DEAD-box RNA helicase Q" evidence="13">
    <location>
        <begin position="2"/>
        <end position="30"/>
    </location>
</feature>
<dbReference type="InterPro" id="IPR011545">
    <property type="entry name" value="DEAD/DEAH_box_helicase_dom"/>
</dbReference>
<dbReference type="PANTHER" id="PTHR47959">
    <property type="entry name" value="ATP-DEPENDENT RNA HELICASE RHLE-RELATED"/>
    <property type="match status" value="1"/>
</dbReference>
<dbReference type="InterPro" id="IPR014014">
    <property type="entry name" value="RNA_helicase_DEAD_Q_motif"/>
</dbReference>
<dbReference type="PANTHER" id="PTHR47959:SF1">
    <property type="entry name" value="ATP-DEPENDENT RNA HELICASE DBPA"/>
    <property type="match status" value="1"/>
</dbReference>
<dbReference type="Pfam" id="PF03880">
    <property type="entry name" value="DbpA"/>
    <property type="match status" value="1"/>
</dbReference>
<evidence type="ECO:0000256" key="9">
    <source>
        <dbReference type="RuleBase" id="RU000492"/>
    </source>
</evidence>
<evidence type="ECO:0000256" key="4">
    <source>
        <dbReference type="ARBA" id="ARBA00022806"/>
    </source>
</evidence>
<dbReference type="PROSITE" id="PS51195">
    <property type="entry name" value="Q_MOTIF"/>
    <property type="match status" value="1"/>
</dbReference>